<sequence length="143" mass="15637">LFQIIMQQLVTGITTFLLVILSFYPTEAIFCYMCQSVNSPGCGSKLDLTKLNTTNTTYIVAINSTQRCTKHKLSNIYVRAYSDATACPNGGNHCNSSKIGHLTVGDCCCNTDLCNGVLSIQHQYSILISTISVLIVIKNIFTV</sequence>
<evidence type="ECO:0000313" key="1">
    <source>
        <dbReference type="EMBL" id="CAF4236672.1"/>
    </source>
</evidence>
<name>A0A820DUC7_9BILA</name>
<organism evidence="1 2">
    <name type="scientific">Adineta steineri</name>
    <dbReference type="NCBI Taxonomy" id="433720"/>
    <lineage>
        <taxon>Eukaryota</taxon>
        <taxon>Metazoa</taxon>
        <taxon>Spiralia</taxon>
        <taxon>Gnathifera</taxon>
        <taxon>Rotifera</taxon>
        <taxon>Eurotatoria</taxon>
        <taxon>Bdelloidea</taxon>
        <taxon>Adinetida</taxon>
        <taxon>Adinetidae</taxon>
        <taxon>Adineta</taxon>
    </lineage>
</organism>
<proteinExistence type="predicted"/>
<accession>A0A820DUC7</accession>
<gene>
    <name evidence="1" type="ORF">OXD698_LOCUS42696</name>
</gene>
<dbReference type="AlphaFoldDB" id="A0A820DUC7"/>
<reference evidence="1" key="1">
    <citation type="submission" date="2021-02" db="EMBL/GenBank/DDBJ databases">
        <authorList>
            <person name="Nowell W R."/>
        </authorList>
    </citation>
    <scope>NUCLEOTIDE SEQUENCE</scope>
</reference>
<dbReference type="EMBL" id="CAJOAZ010011410">
    <property type="protein sequence ID" value="CAF4236672.1"/>
    <property type="molecule type" value="Genomic_DNA"/>
</dbReference>
<comment type="caution">
    <text evidence="1">The sequence shown here is derived from an EMBL/GenBank/DDBJ whole genome shotgun (WGS) entry which is preliminary data.</text>
</comment>
<evidence type="ECO:0000313" key="2">
    <source>
        <dbReference type="Proteomes" id="UP000663844"/>
    </source>
</evidence>
<feature type="non-terminal residue" evidence="1">
    <location>
        <position position="1"/>
    </location>
</feature>
<evidence type="ECO:0008006" key="3">
    <source>
        <dbReference type="Google" id="ProtNLM"/>
    </source>
</evidence>
<protein>
    <recommendedName>
        <fullName evidence="3">Protein sleepless</fullName>
    </recommendedName>
</protein>
<dbReference type="Proteomes" id="UP000663844">
    <property type="component" value="Unassembled WGS sequence"/>
</dbReference>